<dbReference type="PANTHER" id="PTHR46026">
    <property type="entry name" value="RHO-TYPE GUANINE NUCLEOTIDE EXCHANGE FACTOR, ISOFORM F"/>
    <property type="match status" value="1"/>
</dbReference>
<dbReference type="Gene3D" id="2.30.30.40">
    <property type="entry name" value="SH3 Domains"/>
    <property type="match status" value="1"/>
</dbReference>
<evidence type="ECO:0000259" key="8">
    <source>
        <dbReference type="PROSITE" id="PS50003"/>
    </source>
</evidence>
<evidence type="ECO:0000256" key="4">
    <source>
        <dbReference type="ARBA" id="ARBA00023273"/>
    </source>
</evidence>
<protein>
    <submittedName>
        <fullName evidence="10">Rac/Cdc42 guanine nucleotide exchange factor 6</fullName>
    </submittedName>
</protein>
<evidence type="ECO:0000256" key="1">
    <source>
        <dbReference type="ARBA" id="ARBA00004510"/>
    </source>
</evidence>
<accession>A0A8C7PQ02</accession>
<dbReference type="InterPro" id="IPR000219">
    <property type="entry name" value="DH_dom"/>
</dbReference>
<dbReference type="Pfam" id="PF16523">
    <property type="entry name" value="betaPIX_CC"/>
    <property type="match status" value="1"/>
</dbReference>
<dbReference type="InterPro" id="IPR001849">
    <property type="entry name" value="PH_domain"/>
</dbReference>
<feature type="domain" description="PH" evidence="8">
    <location>
        <begin position="284"/>
        <end position="390"/>
    </location>
</feature>
<reference evidence="10" key="2">
    <citation type="submission" date="2025-08" db="UniProtKB">
        <authorList>
            <consortium name="Ensembl"/>
        </authorList>
    </citation>
    <scope>IDENTIFICATION</scope>
</reference>
<dbReference type="InterPro" id="IPR036028">
    <property type="entry name" value="SH3-like_dom_sf"/>
</dbReference>
<dbReference type="SUPFAM" id="SSF50729">
    <property type="entry name" value="PH domain-like"/>
    <property type="match status" value="1"/>
</dbReference>
<evidence type="ECO:0000259" key="7">
    <source>
        <dbReference type="PROSITE" id="PS50002"/>
    </source>
</evidence>
<dbReference type="Pfam" id="PF00169">
    <property type="entry name" value="PH"/>
    <property type="match status" value="1"/>
</dbReference>
<dbReference type="Pfam" id="PF16614">
    <property type="entry name" value="RhoGEF67_u2"/>
    <property type="match status" value="1"/>
</dbReference>
<keyword evidence="3" id="KW-0344">Guanine-nucleotide releasing factor</keyword>
<dbReference type="PROSITE" id="PS50003">
    <property type="entry name" value="PH_DOMAIN"/>
    <property type="match status" value="1"/>
</dbReference>
<name>A0A8C7PQ02_ONCMY</name>
<dbReference type="PANTHER" id="PTHR46026:SF2">
    <property type="entry name" value="RHO GUANINE NUCLEOTIDE EXCHANGE FACTOR 6"/>
    <property type="match status" value="1"/>
</dbReference>
<evidence type="ECO:0000313" key="10">
    <source>
        <dbReference type="Ensembl" id="ENSOMYP00000026079.2"/>
    </source>
</evidence>
<dbReference type="FunFam" id="2.30.30.40:FF:000034">
    <property type="entry name" value="Rho guanine nucleotide exchange factor (GEF) 7"/>
    <property type="match status" value="1"/>
</dbReference>
<comment type="subcellular location">
    <subcellularLocation>
        <location evidence="1">Cell projection</location>
        <location evidence="1">Lamellipodium</location>
    </subcellularLocation>
</comment>
<dbReference type="Gene3D" id="1.20.900.10">
    <property type="entry name" value="Dbl homology (DH) domain"/>
    <property type="match status" value="1"/>
</dbReference>
<proteinExistence type="predicted"/>
<keyword evidence="11" id="KW-1185">Reference proteome</keyword>
<feature type="region of interest" description="Disordered" evidence="6">
    <location>
        <begin position="417"/>
        <end position="436"/>
    </location>
</feature>
<keyword evidence="4" id="KW-0966">Cell projection</keyword>
<evidence type="ECO:0000256" key="3">
    <source>
        <dbReference type="ARBA" id="ARBA00022658"/>
    </source>
</evidence>
<dbReference type="InterPro" id="IPR046376">
    <property type="entry name" value="PH_Cool_Pix"/>
</dbReference>
<dbReference type="Gene3D" id="2.30.29.30">
    <property type="entry name" value="Pleckstrin-homology domain (PH domain)/Phosphotyrosine-binding domain (PTB)"/>
    <property type="match status" value="1"/>
</dbReference>
<dbReference type="AlphaFoldDB" id="A0A8C7PQ02"/>
<dbReference type="SMART" id="SM00326">
    <property type="entry name" value="SH3"/>
    <property type="match status" value="1"/>
</dbReference>
<dbReference type="InterPro" id="IPR032409">
    <property type="entry name" value="GEF6/7_CC"/>
</dbReference>
<dbReference type="GO" id="GO:0005737">
    <property type="term" value="C:cytoplasm"/>
    <property type="evidence" value="ECO:0007669"/>
    <property type="project" value="TreeGrafter"/>
</dbReference>
<dbReference type="GO" id="GO:0030032">
    <property type="term" value="P:lamellipodium assembly"/>
    <property type="evidence" value="ECO:0007669"/>
    <property type="project" value="TreeGrafter"/>
</dbReference>
<sequence length="587" mass="66256">MDPNTGRCGCLPLSKLTRILPNQEMSENGGGGLLLVKARFQFKQNNEDELSFNKGDLIGVSRQEEGGWWEGTLNGKTGWFPSNYVREVKPCDKPVSPKATQLTKNYYSVVVQDIQEHEREFVKELQTVLTSRTRMEDSFRCLFILKYQLLKNFVISFLGGILVESFPFISLHRKPGVCVCVCVGVCLFCSEELGTFMESQGASTPGILTLTTSLSKPFMRLDKYPVLLQELERHVEEAHPDYSDILKATVAFKSLVTQCQDLRKRKNLELQILSEPVRGWEGDGIKSLGHVAYMSQVHMQNGTNEEKEERYLMMFPSVLVMLSASPRMSGFIYQGRLPLTGSTVSRQTDDTENGHYAFDITGSMFDRVTVICSNPQELQDWLDHLNTYTKGGSPGGKPLSMVGTPTHQSHLPIFITPSQANRGPLEPPKTTKPWSLSCLRPAPPLKPSAALGYKEDSGKSPRPIKKFLPKRKTERKPSDDEFLLRKSTAALEEDAQILKVIESYCTGASLHQNNTAVRKDSVPQVLLPEEEKMMVEEMKNNGQTIIEENKWIKQCLEDEQKSRKELERVVRKLAKQKNDCAWEDGDH</sequence>
<feature type="domain" description="DH" evidence="9">
    <location>
        <begin position="208"/>
        <end position="262"/>
    </location>
</feature>
<reference evidence="10" key="3">
    <citation type="submission" date="2025-09" db="UniProtKB">
        <authorList>
            <consortium name="Ensembl"/>
        </authorList>
    </citation>
    <scope>IDENTIFICATION</scope>
</reference>
<dbReference type="Pfam" id="PF07653">
    <property type="entry name" value="SH3_2"/>
    <property type="match status" value="1"/>
</dbReference>
<organism evidence="10 11">
    <name type="scientific">Oncorhynchus mykiss</name>
    <name type="common">Rainbow trout</name>
    <name type="synonym">Salmo gairdneri</name>
    <dbReference type="NCBI Taxonomy" id="8022"/>
    <lineage>
        <taxon>Eukaryota</taxon>
        <taxon>Metazoa</taxon>
        <taxon>Chordata</taxon>
        <taxon>Craniata</taxon>
        <taxon>Vertebrata</taxon>
        <taxon>Euteleostomi</taxon>
        <taxon>Actinopterygii</taxon>
        <taxon>Neopterygii</taxon>
        <taxon>Teleostei</taxon>
        <taxon>Protacanthopterygii</taxon>
        <taxon>Salmoniformes</taxon>
        <taxon>Salmonidae</taxon>
        <taxon>Salmoninae</taxon>
        <taxon>Oncorhynchus</taxon>
    </lineage>
</organism>
<feature type="region of interest" description="Disordered" evidence="6">
    <location>
        <begin position="447"/>
        <end position="480"/>
    </location>
</feature>
<dbReference type="SUPFAM" id="SSF48065">
    <property type="entry name" value="DBL homology domain (DH-domain)"/>
    <property type="match status" value="1"/>
</dbReference>
<dbReference type="InterPro" id="IPR011993">
    <property type="entry name" value="PH-like_dom_sf"/>
</dbReference>
<dbReference type="Gene3D" id="1.20.5.390">
    <property type="entry name" value="L1 transposable element, trimerization domain"/>
    <property type="match status" value="1"/>
</dbReference>
<dbReference type="PRINTS" id="PR00452">
    <property type="entry name" value="SH3DOMAIN"/>
</dbReference>
<feature type="compositionally biased region" description="Basic residues" evidence="6">
    <location>
        <begin position="462"/>
        <end position="474"/>
    </location>
</feature>
<dbReference type="Ensembl" id="ENSOMYT00000028527.2">
    <property type="protein sequence ID" value="ENSOMYP00000026079.2"/>
    <property type="gene ID" value="ENSOMYG00000012248.2"/>
</dbReference>
<dbReference type="PROSITE" id="PS50010">
    <property type="entry name" value="DH_2"/>
    <property type="match status" value="1"/>
</dbReference>
<dbReference type="Pfam" id="PF00621">
    <property type="entry name" value="RhoGEF"/>
    <property type="match status" value="1"/>
</dbReference>
<reference evidence="10" key="1">
    <citation type="submission" date="2020-07" db="EMBL/GenBank/DDBJ databases">
        <title>A long reads based de novo assembly of the rainbow trout Arlee double haploid line genome.</title>
        <authorList>
            <person name="Gao G."/>
            <person name="Palti Y."/>
        </authorList>
    </citation>
    <scope>NUCLEOTIDE SEQUENCE [LARGE SCALE GENOMIC DNA]</scope>
</reference>
<dbReference type="InterPro" id="IPR035899">
    <property type="entry name" value="DBL_dom_sf"/>
</dbReference>
<feature type="domain" description="SH3" evidence="7">
    <location>
        <begin position="31"/>
        <end position="90"/>
    </location>
</feature>
<dbReference type="FunFam" id="2.30.29.30:FF:000094">
    <property type="entry name" value="Rho guanine nucleotide exchange factor 7"/>
    <property type="match status" value="1"/>
</dbReference>
<gene>
    <name evidence="10" type="primary">LOC110488746</name>
</gene>
<dbReference type="GeneTree" id="ENSGT00940000158723"/>
<dbReference type="GO" id="GO:0005085">
    <property type="term" value="F:guanyl-nucleotide exchange factor activity"/>
    <property type="evidence" value="ECO:0007669"/>
    <property type="project" value="UniProtKB-KW"/>
</dbReference>
<dbReference type="InterPro" id="IPR001452">
    <property type="entry name" value="SH3_domain"/>
</dbReference>
<keyword evidence="2 5" id="KW-0728">SH3 domain</keyword>
<dbReference type="GO" id="GO:0030027">
    <property type="term" value="C:lamellipodium"/>
    <property type="evidence" value="ECO:0007669"/>
    <property type="project" value="UniProtKB-SubCell"/>
</dbReference>
<evidence type="ECO:0000256" key="2">
    <source>
        <dbReference type="ARBA" id="ARBA00022443"/>
    </source>
</evidence>
<evidence type="ECO:0000259" key="9">
    <source>
        <dbReference type="PROSITE" id="PS50010"/>
    </source>
</evidence>
<evidence type="ECO:0000256" key="6">
    <source>
        <dbReference type="SAM" id="MobiDB-lite"/>
    </source>
</evidence>
<dbReference type="SMART" id="SM00233">
    <property type="entry name" value="PH"/>
    <property type="match status" value="1"/>
</dbReference>
<dbReference type="SUPFAM" id="SSF50044">
    <property type="entry name" value="SH3-domain"/>
    <property type="match status" value="1"/>
</dbReference>
<dbReference type="CDD" id="cd01225">
    <property type="entry name" value="PH_Cool_Pix"/>
    <property type="match status" value="1"/>
</dbReference>
<dbReference type="PROSITE" id="PS50002">
    <property type="entry name" value="SH3"/>
    <property type="match status" value="1"/>
</dbReference>
<dbReference type="Proteomes" id="UP000694395">
    <property type="component" value="Chromosome 14"/>
</dbReference>
<evidence type="ECO:0000256" key="5">
    <source>
        <dbReference type="PROSITE-ProRule" id="PRU00192"/>
    </source>
</evidence>
<evidence type="ECO:0000313" key="11">
    <source>
        <dbReference type="Proteomes" id="UP000694395"/>
    </source>
</evidence>